<evidence type="ECO:0008006" key="4">
    <source>
        <dbReference type="Google" id="ProtNLM"/>
    </source>
</evidence>
<feature type="transmembrane region" description="Helical" evidence="1">
    <location>
        <begin position="160"/>
        <end position="178"/>
    </location>
</feature>
<comment type="caution">
    <text evidence="2">The sequence shown here is derived from an EMBL/GenBank/DDBJ whole genome shotgun (WGS) entry which is preliminary data.</text>
</comment>
<keyword evidence="3" id="KW-1185">Reference proteome</keyword>
<dbReference type="PANTHER" id="PTHR40078">
    <property type="entry name" value="INTEGRAL MEMBRANE PROTEIN-RELATED"/>
    <property type="match status" value="1"/>
</dbReference>
<evidence type="ECO:0000256" key="1">
    <source>
        <dbReference type="SAM" id="Phobius"/>
    </source>
</evidence>
<dbReference type="AlphaFoldDB" id="A0A6I4NVY2"/>
<evidence type="ECO:0000313" key="2">
    <source>
        <dbReference type="EMBL" id="MWB98596.1"/>
    </source>
</evidence>
<keyword evidence="1" id="KW-0472">Membrane</keyword>
<keyword evidence="1" id="KW-0812">Transmembrane</keyword>
<dbReference type="EMBL" id="WSTA01000031">
    <property type="protein sequence ID" value="MWB98596.1"/>
    <property type="molecule type" value="Genomic_DNA"/>
</dbReference>
<feature type="transmembrane region" description="Helical" evidence="1">
    <location>
        <begin position="132"/>
        <end position="154"/>
    </location>
</feature>
<dbReference type="Pfam" id="PF19700">
    <property type="entry name" value="DUF6198"/>
    <property type="match status" value="1"/>
</dbReference>
<accession>A0A6I4NVY2</accession>
<sequence length="195" mass="20401">MLVGLVLYGIAIAAIVRGAVGAAPWDVLSQGLMRVTGLSFGTLTVLISGLVLLCWIPLRQAPRFGTIANSLLVGPAADVGFLLTPADLPLWARILVFTGGLLLLAVATGLYLSPQFGPGPRDGLMTGLHRRLGLPIWLARTLVEGTVLAIGWMLGGNVGVGTAIFALAVGPLCGWTIPRFAMAEPRARTTTPLER</sequence>
<dbReference type="Proteomes" id="UP000438182">
    <property type="component" value="Unassembled WGS sequence"/>
</dbReference>
<reference evidence="2 3" key="1">
    <citation type="submission" date="2019-12" db="EMBL/GenBank/DDBJ databases">
        <authorList>
            <person name="Kim Y.S."/>
        </authorList>
    </citation>
    <scope>NUCLEOTIDE SEQUENCE [LARGE SCALE GENOMIC DNA]</scope>
    <source>
        <strain evidence="2 3">MMS17-SY077</strain>
    </source>
</reference>
<organism evidence="2 3">
    <name type="scientific">Agromyces seonyuensis</name>
    <dbReference type="NCBI Taxonomy" id="2662446"/>
    <lineage>
        <taxon>Bacteria</taxon>
        <taxon>Bacillati</taxon>
        <taxon>Actinomycetota</taxon>
        <taxon>Actinomycetes</taxon>
        <taxon>Micrococcales</taxon>
        <taxon>Microbacteriaceae</taxon>
        <taxon>Agromyces</taxon>
    </lineage>
</organism>
<keyword evidence="1" id="KW-1133">Transmembrane helix</keyword>
<name>A0A6I4NVY2_9MICO</name>
<evidence type="ECO:0000313" key="3">
    <source>
        <dbReference type="Proteomes" id="UP000438182"/>
    </source>
</evidence>
<protein>
    <recommendedName>
        <fullName evidence="4">Membrane protein YczE</fullName>
    </recommendedName>
</protein>
<dbReference type="InterPro" id="IPR038750">
    <property type="entry name" value="YczE/YyaS-like"/>
</dbReference>
<feature type="transmembrane region" description="Helical" evidence="1">
    <location>
        <begin position="67"/>
        <end position="84"/>
    </location>
</feature>
<feature type="transmembrane region" description="Helical" evidence="1">
    <location>
        <begin position="34"/>
        <end position="55"/>
    </location>
</feature>
<feature type="transmembrane region" description="Helical" evidence="1">
    <location>
        <begin position="90"/>
        <end position="112"/>
    </location>
</feature>
<proteinExistence type="predicted"/>
<gene>
    <name evidence="2" type="ORF">GB864_08560</name>
</gene>
<dbReference type="PANTHER" id="PTHR40078:SF1">
    <property type="entry name" value="INTEGRAL MEMBRANE PROTEIN"/>
    <property type="match status" value="1"/>
</dbReference>